<dbReference type="Proteomes" id="UP000244677">
    <property type="component" value="Chromosome"/>
</dbReference>
<reference evidence="1 2" key="1">
    <citation type="submission" date="2017-04" db="EMBL/GenBank/DDBJ databases">
        <title>Complete genome sequence of Flavobacterium kingsejong AJ004.</title>
        <authorList>
            <person name="Lee P.C."/>
        </authorList>
    </citation>
    <scope>NUCLEOTIDE SEQUENCE [LARGE SCALE GENOMIC DNA]</scope>
    <source>
        <strain evidence="1 2">AJ004</strain>
    </source>
</reference>
<dbReference type="KEGG" id="fki:FK004_09950"/>
<proteinExistence type="predicted"/>
<keyword evidence="2" id="KW-1185">Reference proteome</keyword>
<dbReference type="Pfam" id="PF09357">
    <property type="entry name" value="RteC"/>
    <property type="match status" value="1"/>
</dbReference>
<dbReference type="EMBL" id="CP020919">
    <property type="protein sequence ID" value="AWG25535.1"/>
    <property type="molecule type" value="Genomic_DNA"/>
</dbReference>
<accession>A0A2S1LP54</accession>
<evidence type="ECO:0000313" key="2">
    <source>
        <dbReference type="Proteomes" id="UP000244677"/>
    </source>
</evidence>
<organism evidence="1 2">
    <name type="scientific">Flavobacterium kingsejongi</name>
    <dbReference type="NCBI Taxonomy" id="1678728"/>
    <lineage>
        <taxon>Bacteria</taxon>
        <taxon>Pseudomonadati</taxon>
        <taxon>Bacteroidota</taxon>
        <taxon>Flavobacteriia</taxon>
        <taxon>Flavobacteriales</taxon>
        <taxon>Flavobacteriaceae</taxon>
        <taxon>Flavobacterium</taxon>
    </lineage>
</organism>
<dbReference type="AlphaFoldDB" id="A0A2S1LP54"/>
<name>A0A2S1LP54_9FLAO</name>
<gene>
    <name evidence="1" type="ORF">FK004_09950</name>
</gene>
<sequence length="74" mass="8553">MKLLKWKKPCINNCTKTVQPQHRKQGINWTGTITDLVEFAYAALESKVFNDGDVEIKELIQDLCSKFNISQRLL</sequence>
<evidence type="ECO:0000313" key="1">
    <source>
        <dbReference type="EMBL" id="AWG25535.1"/>
    </source>
</evidence>
<protein>
    <submittedName>
        <fullName evidence="1">Uncharacterized protein</fullName>
    </submittedName>
</protein>
<dbReference type="InterPro" id="IPR018534">
    <property type="entry name" value="Tet_reg_excision_RteC"/>
</dbReference>
<dbReference type="OrthoDB" id="790983at2"/>